<dbReference type="Gene3D" id="3.90.550.10">
    <property type="entry name" value="Spore Coat Polysaccharide Biosynthesis Protein SpsA, Chain A"/>
    <property type="match status" value="1"/>
</dbReference>
<dbReference type="EMBL" id="JACHGF010000002">
    <property type="protein sequence ID" value="MBB5283492.1"/>
    <property type="molecule type" value="Genomic_DNA"/>
</dbReference>
<evidence type="ECO:0000313" key="3">
    <source>
        <dbReference type="Proteomes" id="UP000557307"/>
    </source>
</evidence>
<protein>
    <submittedName>
        <fullName evidence="2">Glycosyltransferase involved in cell wall biosynthesis</fullName>
    </submittedName>
</protein>
<evidence type="ECO:0000259" key="1">
    <source>
        <dbReference type="Pfam" id="PF00535"/>
    </source>
</evidence>
<dbReference type="InterPro" id="IPR029044">
    <property type="entry name" value="Nucleotide-diphossugar_trans"/>
</dbReference>
<keyword evidence="3" id="KW-1185">Reference proteome</keyword>
<gene>
    <name evidence="2" type="ORF">HNQ92_001618</name>
</gene>
<proteinExistence type="predicted"/>
<reference evidence="2 3" key="1">
    <citation type="submission" date="2020-08" db="EMBL/GenBank/DDBJ databases">
        <title>Genomic Encyclopedia of Type Strains, Phase IV (KMG-IV): sequencing the most valuable type-strain genomes for metagenomic binning, comparative biology and taxonomic classification.</title>
        <authorList>
            <person name="Goeker M."/>
        </authorList>
    </citation>
    <scope>NUCLEOTIDE SEQUENCE [LARGE SCALE GENOMIC DNA]</scope>
    <source>
        <strain evidence="2 3">DSM 105074</strain>
    </source>
</reference>
<feature type="domain" description="Glycosyltransferase 2-like" evidence="1">
    <location>
        <begin position="4"/>
        <end position="141"/>
    </location>
</feature>
<dbReference type="RefSeq" id="WP_184172935.1">
    <property type="nucleotide sequence ID" value="NZ_JACHGF010000002.1"/>
</dbReference>
<dbReference type="PANTHER" id="PTHR22916:SF3">
    <property type="entry name" value="UDP-GLCNAC:BETAGAL BETA-1,3-N-ACETYLGLUCOSAMINYLTRANSFERASE-LIKE PROTEIN 1"/>
    <property type="match status" value="1"/>
</dbReference>
<dbReference type="Pfam" id="PF00535">
    <property type="entry name" value="Glycos_transf_2"/>
    <property type="match status" value="1"/>
</dbReference>
<dbReference type="AlphaFoldDB" id="A0A840TPK3"/>
<comment type="caution">
    <text evidence="2">The sequence shown here is derived from an EMBL/GenBank/DDBJ whole genome shotgun (WGS) entry which is preliminary data.</text>
</comment>
<dbReference type="Proteomes" id="UP000557307">
    <property type="component" value="Unassembled WGS sequence"/>
</dbReference>
<evidence type="ECO:0000313" key="2">
    <source>
        <dbReference type="EMBL" id="MBB5283492.1"/>
    </source>
</evidence>
<dbReference type="GO" id="GO:0016758">
    <property type="term" value="F:hexosyltransferase activity"/>
    <property type="evidence" value="ECO:0007669"/>
    <property type="project" value="UniProtKB-ARBA"/>
</dbReference>
<dbReference type="PANTHER" id="PTHR22916">
    <property type="entry name" value="GLYCOSYLTRANSFERASE"/>
    <property type="match status" value="1"/>
</dbReference>
<sequence length="263" mass="30042">MKVSIITVVYNGASSIRQCIESVVRQDYNNIEYIIIDGQSTDETLATVYEYQESIHTIISEPDRGIYDAMNKGIQRATGDVIGMLNADDRYTDTSVISDIVAALRSSQAEAVYGDLVYVHPSDPSQATRTWISGAYRSASFLWGWMPPHPAFFLKKKWYDQYGTFRLDLGSSADYELMLRMLYKHKLSPVYLPRVLVQMSTGGVSNSTLSNRIQANKNDRKAWRVNSLKPYFFTLWLKPIRKIVQFFPLAKKLTNDSFQPFTN</sequence>
<accession>A0A840TPK3</accession>
<name>A0A840TPK3_9BACT</name>
<dbReference type="SUPFAM" id="SSF53448">
    <property type="entry name" value="Nucleotide-diphospho-sugar transferases"/>
    <property type="match status" value="1"/>
</dbReference>
<organism evidence="2 3">
    <name type="scientific">Rhabdobacter roseus</name>
    <dbReference type="NCBI Taxonomy" id="1655419"/>
    <lineage>
        <taxon>Bacteria</taxon>
        <taxon>Pseudomonadati</taxon>
        <taxon>Bacteroidota</taxon>
        <taxon>Cytophagia</taxon>
        <taxon>Cytophagales</taxon>
        <taxon>Cytophagaceae</taxon>
        <taxon>Rhabdobacter</taxon>
    </lineage>
</organism>
<keyword evidence="2" id="KW-0808">Transferase</keyword>
<dbReference type="InterPro" id="IPR001173">
    <property type="entry name" value="Glyco_trans_2-like"/>
</dbReference>
<dbReference type="CDD" id="cd06433">
    <property type="entry name" value="GT_2_WfgS_like"/>
    <property type="match status" value="1"/>
</dbReference>